<evidence type="ECO:0000256" key="2">
    <source>
        <dbReference type="SAM" id="SignalP"/>
    </source>
</evidence>
<evidence type="ECO:0000313" key="4">
    <source>
        <dbReference type="EMBL" id="SOE52776.1"/>
    </source>
</evidence>
<dbReference type="Proteomes" id="UP000219440">
    <property type="component" value="Unassembled WGS sequence"/>
</dbReference>
<accession>A0A2C8YQJ1</accession>
<keyword evidence="2" id="KW-0732">Signal</keyword>
<dbReference type="AlphaFoldDB" id="A0A2C8YQJ1"/>
<feature type="chain" id="PRO_5012135117" description="DUF4082 domain-containing protein" evidence="2">
    <location>
        <begin position="28"/>
        <end position="494"/>
    </location>
</feature>
<dbReference type="EMBL" id="OCST01000001">
    <property type="protein sequence ID" value="SOE52776.1"/>
    <property type="molecule type" value="Genomic_DNA"/>
</dbReference>
<evidence type="ECO:0000256" key="1">
    <source>
        <dbReference type="SAM" id="MobiDB-lite"/>
    </source>
</evidence>
<feature type="region of interest" description="Disordered" evidence="1">
    <location>
        <begin position="220"/>
        <end position="242"/>
    </location>
</feature>
<feature type="domain" description="DUF4082" evidence="3">
    <location>
        <begin position="52"/>
        <end position="191"/>
    </location>
</feature>
<protein>
    <recommendedName>
        <fullName evidence="3">DUF4082 domain-containing protein</fullName>
    </recommendedName>
</protein>
<reference evidence="4 5" key="1">
    <citation type="submission" date="2017-09" db="EMBL/GenBank/DDBJ databases">
        <authorList>
            <person name="Ehlers B."/>
            <person name="Leendertz F.H."/>
        </authorList>
    </citation>
    <scope>NUCLEOTIDE SEQUENCE [LARGE SCALE GENOMIC DNA]</scope>
    <source>
        <strain evidence="4 5">CGMCC 1.05381</strain>
    </source>
</reference>
<keyword evidence="5" id="KW-1185">Reference proteome</keyword>
<gene>
    <name evidence="4" type="ORF">SAMN06296378_0457</name>
</gene>
<name>A0A2C8YQJ1_9MICO</name>
<dbReference type="Pfam" id="PF13313">
    <property type="entry name" value="DUF4082"/>
    <property type="match status" value="1"/>
</dbReference>
<dbReference type="InterPro" id="IPR025141">
    <property type="entry name" value="DUF4082"/>
</dbReference>
<feature type="signal peptide" evidence="2">
    <location>
        <begin position="1"/>
        <end position="27"/>
    </location>
</feature>
<dbReference type="OrthoDB" id="505641at2"/>
<organism evidence="4 5">
    <name type="scientific">Salinibacterium xinjiangense</name>
    <dbReference type="NCBI Taxonomy" id="386302"/>
    <lineage>
        <taxon>Bacteria</taxon>
        <taxon>Bacillati</taxon>
        <taxon>Actinomycetota</taxon>
        <taxon>Actinomycetes</taxon>
        <taxon>Micrococcales</taxon>
        <taxon>Microbacteriaceae</taxon>
        <taxon>Salinibacterium</taxon>
    </lineage>
</organism>
<evidence type="ECO:0000313" key="5">
    <source>
        <dbReference type="Proteomes" id="UP000219440"/>
    </source>
</evidence>
<dbReference type="RefSeq" id="WP_097059591.1">
    <property type="nucleotide sequence ID" value="NZ_BMLC01000002.1"/>
</dbReference>
<evidence type="ECO:0000259" key="3">
    <source>
        <dbReference type="Pfam" id="PF13313"/>
    </source>
</evidence>
<proteinExistence type="predicted"/>
<sequence>MTFSRPRSIVALIVALSVFSTGAVASAAIAAPSGPELRPAASAATIWGNSKPTGVSLDKDTSAAELGTRFTPSVSGQVTSIRFFKPAGATGVHTGSIWAPDGTRMANVTFRNETASGWQTAALAKPVALKSGTPYVVSYRVPAGGYYASTENFTGGSASSLVSVSQRNSGVYTYSAPGTQPRSQWRSSQYWADVVFSAEGTRSFSGPLKPMPLPVPTVTPTPPSAPAPTKGFPTRDSAGLPNGWQPTQQVSGNYYVRQAGAVVQDLRITDGTIIIEAANVTLRRIDYVGSTVINGMGSTCYPNLLIEDSDFTANGRTSDTDNPVIQFGGYTARNIVVDGVPEGLRVGGSDINCGPVSVIDSFIRVKSPDACTDWHGDGIQGYGGSKVTVRNTTLIMQVVNECYGTSPFFYPKNQGNTEVDIDGLLVGGSSGYPFRSGMPGPVKNLNVIDGSWVYGPVDVNCSVVTAFQAQVVKLDAAGQPVSTGKAIDCTGQGN</sequence>